<protein>
    <submittedName>
        <fullName evidence="2">Uncharacterized protein</fullName>
    </submittedName>
</protein>
<dbReference type="InParanoid" id="F9X0S0"/>
<name>F9X0S0_ZYMTI</name>
<keyword evidence="3" id="KW-1185">Reference proteome</keyword>
<dbReference type="KEGG" id="ztr:MYCGRDRAFT_102916"/>
<accession>F9X0S0</accession>
<feature type="region of interest" description="Disordered" evidence="1">
    <location>
        <begin position="33"/>
        <end position="86"/>
    </location>
</feature>
<dbReference type="HOGENOM" id="CLU_2322187_0_0_1"/>
<evidence type="ECO:0000256" key="1">
    <source>
        <dbReference type="SAM" id="MobiDB-lite"/>
    </source>
</evidence>
<dbReference type="AlphaFoldDB" id="F9X0S0"/>
<dbReference type="RefSeq" id="XP_003856751.1">
    <property type="nucleotide sequence ID" value="XM_003856703.1"/>
</dbReference>
<gene>
    <name evidence="2" type="ORF">MYCGRDRAFT_102916</name>
</gene>
<evidence type="ECO:0000313" key="3">
    <source>
        <dbReference type="Proteomes" id="UP000008062"/>
    </source>
</evidence>
<proteinExistence type="predicted"/>
<evidence type="ECO:0000313" key="2">
    <source>
        <dbReference type="EMBL" id="EGP91727.1"/>
    </source>
</evidence>
<dbReference type="GeneID" id="13398566"/>
<sequence length="99" mass="10548">MSKTCSCCLSSQPSALGEACVFGVFKAQSPDFGGSWRAPSSSDVTPCHPTRWTTQQGTQDDEPATRRPSRVMSPVQCAGTASSESRGICNGRDWSVCLE</sequence>
<organism evidence="2 3">
    <name type="scientific">Zymoseptoria tritici (strain CBS 115943 / IPO323)</name>
    <name type="common">Speckled leaf blotch fungus</name>
    <name type="synonym">Septoria tritici</name>
    <dbReference type="NCBI Taxonomy" id="336722"/>
    <lineage>
        <taxon>Eukaryota</taxon>
        <taxon>Fungi</taxon>
        <taxon>Dikarya</taxon>
        <taxon>Ascomycota</taxon>
        <taxon>Pezizomycotina</taxon>
        <taxon>Dothideomycetes</taxon>
        <taxon>Dothideomycetidae</taxon>
        <taxon>Mycosphaerellales</taxon>
        <taxon>Mycosphaerellaceae</taxon>
        <taxon>Zymoseptoria</taxon>
    </lineage>
</organism>
<reference evidence="2 3" key="1">
    <citation type="journal article" date="2011" name="PLoS Genet.">
        <title>Finished genome of the fungal wheat pathogen Mycosphaerella graminicola reveals dispensome structure, chromosome plasticity, and stealth pathogenesis.</title>
        <authorList>
            <person name="Goodwin S.B."/>
            <person name="Ben M'barek S."/>
            <person name="Dhillon B."/>
            <person name="Wittenberg A.H.J."/>
            <person name="Crane C.F."/>
            <person name="Hane J.K."/>
            <person name="Foster A.J."/>
            <person name="Van der Lee T.A.J."/>
            <person name="Grimwood J."/>
            <person name="Aerts A."/>
            <person name="Antoniw J."/>
            <person name="Bailey A."/>
            <person name="Bluhm B."/>
            <person name="Bowler J."/>
            <person name="Bristow J."/>
            <person name="van der Burgt A."/>
            <person name="Canto-Canche B."/>
            <person name="Churchill A.C.L."/>
            <person name="Conde-Ferraez L."/>
            <person name="Cools H.J."/>
            <person name="Coutinho P.M."/>
            <person name="Csukai M."/>
            <person name="Dehal P."/>
            <person name="De Wit P."/>
            <person name="Donzelli B."/>
            <person name="van de Geest H.C."/>
            <person name="van Ham R.C.H.J."/>
            <person name="Hammond-Kosack K.E."/>
            <person name="Henrissat B."/>
            <person name="Kilian A."/>
            <person name="Kobayashi A.K."/>
            <person name="Koopmann E."/>
            <person name="Kourmpetis Y."/>
            <person name="Kuzniar A."/>
            <person name="Lindquist E."/>
            <person name="Lombard V."/>
            <person name="Maliepaard C."/>
            <person name="Martins N."/>
            <person name="Mehrabi R."/>
            <person name="Nap J.P.H."/>
            <person name="Ponomarenko A."/>
            <person name="Rudd J.J."/>
            <person name="Salamov A."/>
            <person name="Schmutz J."/>
            <person name="Schouten H.J."/>
            <person name="Shapiro H."/>
            <person name="Stergiopoulos I."/>
            <person name="Torriani S.F.F."/>
            <person name="Tu H."/>
            <person name="de Vries R.P."/>
            <person name="Waalwijk C."/>
            <person name="Ware S.B."/>
            <person name="Wiebenga A."/>
            <person name="Zwiers L.-H."/>
            <person name="Oliver R.P."/>
            <person name="Grigoriev I.V."/>
            <person name="Kema G.H.J."/>
        </authorList>
    </citation>
    <scope>NUCLEOTIDE SEQUENCE [LARGE SCALE GENOMIC DNA]</scope>
    <source>
        <strain evidence="3">CBS 115943 / IPO323</strain>
    </source>
</reference>
<dbReference type="EMBL" id="CM001196">
    <property type="protein sequence ID" value="EGP91727.1"/>
    <property type="molecule type" value="Genomic_DNA"/>
</dbReference>
<dbReference type="Proteomes" id="UP000008062">
    <property type="component" value="Chromosome 1"/>
</dbReference>